<comment type="caution">
    <text evidence="1">The sequence shown here is derived from an EMBL/GenBank/DDBJ whole genome shotgun (WGS) entry which is preliminary data.</text>
</comment>
<protein>
    <submittedName>
        <fullName evidence="1">Uncharacterized protein</fullName>
    </submittedName>
</protein>
<sequence length="65" mass="7694">MCLNIGITLYRPPHQGRSFTSLHTFLNILTFPSRHFILYKPLTFSYSHQLRFLFIPLSLQQLLSK</sequence>
<accession>A0A396JMI0</accession>
<proteinExistence type="predicted"/>
<organism evidence="1 2">
    <name type="scientific">Medicago truncatula</name>
    <name type="common">Barrel medic</name>
    <name type="synonym">Medicago tribuloides</name>
    <dbReference type="NCBI Taxonomy" id="3880"/>
    <lineage>
        <taxon>Eukaryota</taxon>
        <taxon>Viridiplantae</taxon>
        <taxon>Streptophyta</taxon>
        <taxon>Embryophyta</taxon>
        <taxon>Tracheophyta</taxon>
        <taxon>Spermatophyta</taxon>
        <taxon>Magnoliopsida</taxon>
        <taxon>eudicotyledons</taxon>
        <taxon>Gunneridae</taxon>
        <taxon>Pentapetalae</taxon>
        <taxon>rosids</taxon>
        <taxon>fabids</taxon>
        <taxon>Fabales</taxon>
        <taxon>Fabaceae</taxon>
        <taxon>Papilionoideae</taxon>
        <taxon>50 kb inversion clade</taxon>
        <taxon>NPAAA clade</taxon>
        <taxon>Hologalegina</taxon>
        <taxon>IRL clade</taxon>
        <taxon>Trifolieae</taxon>
        <taxon>Medicago</taxon>
    </lineage>
</organism>
<dbReference type="Proteomes" id="UP000265566">
    <property type="component" value="Chromosome 1"/>
</dbReference>
<evidence type="ECO:0000313" key="2">
    <source>
        <dbReference type="Proteomes" id="UP000265566"/>
    </source>
</evidence>
<evidence type="ECO:0000313" key="1">
    <source>
        <dbReference type="EMBL" id="RHN77495.1"/>
    </source>
</evidence>
<reference evidence="2" key="1">
    <citation type="journal article" date="2018" name="Nat. Plants">
        <title>Whole-genome landscape of Medicago truncatula symbiotic genes.</title>
        <authorList>
            <person name="Pecrix Y."/>
            <person name="Staton S.E."/>
            <person name="Sallet E."/>
            <person name="Lelandais-Briere C."/>
            <person name="Moreau S."/>
            <person name="Carrere S."/>
            <person name="Blein T."/>
            <person name="Jardinaud M.F."/>
            <person name="Latrasse D."/>
            <person name="Zouine M."/>
            <person name="Zahm M."/>
            <person name="Kreplak J."/>
            <person name="Mayjonade B."/>
            <person name="Satge C."/>
            <person name="Perez M."/>
            <person name="Cauet S."/>
            <person name="Marande W."/>
            <person name="Chantry-Darmon C."/>
            <person name="Lopez-Roques C."/>
            <person name="Bouchez O."/>
            <person name="Berard A."/>
            <person name="Debelle F."/>
            <person name="Munos S."/>
            <person name="Bendahmane A."/>
            <person name="Berges H."/>
            <person name="Niebel A."/>
            <person name="Buitink J."/>
            <person name="Frugier F."/>
            <person name="Benhamed M."/>
            <person name="Crespi M."/>
            <person name="Gouzy J."/>
            <person name="Gamas P."/>
        </authorList>
    </citation>
    <scope>NUCLEOTIDE SEQUENCE [LARGE SCALE GENOMIC DNA]</scope>
    <source>
        <strain evidence="2">cv. Jemalong A17</strain>
    </source>
</reference>
<name>A0A396JMI0_MEDTR</name>
<dbReference type="AlphaFoldDB" id="A0A396JMI0"/>
<dbReference type="Gramene" id="rna958">
    <property type="protein sequence ID" value="RHN77495.1"/>
    <property type="gene ID" value="gene958"/>
</dbReference>
<gene>
    <name evidence="1" type="ORF">MtrunA17_Chr1g0155421</name>
</gene>
<dbReference type="EMBL" id="PSQE01000001">
    <property type="protein sequence ID" value="RHN77495.1"/>
    <property type="molecule type" value="Genomic_DNA"/>
</dbReference>